<dbReference type="AlphaFoldDB" id="A0AAI8YWG5"/>
<organism evidence="1 2">
    <name type="scientific">Lecanosticta acicola</name>
    <dbReference type="NCBI Taxonomy" id="111012"/>
    <lineage>
        <taxon>Eukaryota</taxon>
        <taxon>Fungi</taxon>
        <taxon>Dikarya</taxon>
        <taxon>Ascomycota</taxon>
        <taxon>Pezizomycotina</taxon>
        <taxon>Dothideomycetes</taxon>
        <taxon>Dothideomycetidae</taxon>
        <taxon>Mycosphaerellales</taxon>
        <taxon>Mycosphaerellaceae</taxon>
        <taxon>Lecanosticta</taxon>
    </lineage>
</organism>
<gene>
    <name evidence="1" type="ORF">LECACI_7A003328</name>
</gene>
<evidence type="ECO:0008006" key="3">
    <source>
        <dbReference type="Google" id="ProtNLM"/>
    </source>
</evidence>
<evidence type="ECO:0000313" key="1">
    <source>
        <dbReference type="EMBL" id="CAK3954824.1"/>
    </source>
</evidence>
<dbReference type="PANTHER" id="PTHR30613">
    <property type="entry name" value="UNCHARACTERIZED PROTEIN YBIU-RELATED"/>
    <property type="match status" value="1"/>
</dbReference>
<sequence length="438" mass="49536">MPGKLVDWPNWPEFSFTNAETGEDLVEYKKAIVDKYGENALRESWLKTCKALEGITDEIARAGSNYIPEVGFDELFNQPVERKQRLKEIGCFKVKSVFAREQADQWFADLKAYVASNRESISGWPKETPFILNLYFSPTQVAARTHPNMLKLSRELNSWWSSEDKSIHEPLSYADGLRIRPPGVPFYGLGPHIDAGSLARWTDPVYQSVYSAVFSGKPEELDNYDLSLRKDADQAAFNGTAHSTVFRSFQGWTALSPAAPGEGSLMLYPNVKWSIAYLLLRPFFKEPKNESDIMDATKWSFDPDTPWFPGTWKRDSQMLSLSSHPHLRLKECMVPIPAMEPGDTIWWHADMCHAVEVEHNGQHEASVAYIAASPSTEQNKKYMKQQLQDFLEGNTPLDFRRDRRMASGEKGLNGYTGEAGILSGEEGRRAMGFGLIEA</sequence>
<dbReference type="InterPro" id="IPR010856">
    <property type="entry name" value="Gig2-like"/>
</dbReference>
<name>A0AAI8YWG5_9PEZI</name>
<reference evidence="1" key="1">
    <citation type="submission" date="2023-11" db="EMBL/GenBank/DDBJ databases">
        <authorList>
            <person name="Alioto T."/>
            <person name="Alioto T."/>
            <person name="Gomez Garrido J."/>
        </authorList>
    </citation>
    <scope>NUCLEOTIDE SEQUENCE</scope>
</reference>
<dbReference type="PANTHER" id="PTHR30613:SF1">
    <property type="entry name" value="DUF1479 DOMAIN PROTEIN (AFU_ORTHOLOGUE AFUA_5G09280)"/>
    <property type="match status" value="1"/>
</dbReference>
<dbReference type="Gene3D" id="2.60.120.330">
    <property type="entry name" value="B-lactam Antibiotic, Isopenicillin N Synthase, Chain"/>
    <property type="match status" value="1"/>
</dbReference>
<comment type="caution">
    <text evidence="1">The sequence shown here is derived from an EMBL/GenBank/DDBJ whole genome shotgun (WGS) entry which is preliminary data.</text>
</comment>
<dbReference type="Pfam" id="PF07350">
    <property type="entry name" value="Gig2-like"/>
    <property type="match status" value="1"/>
</dbReference>
<dbReference type="SUPFAM" id="SSF51197">
    <property type="entry name" value="Clavaminate synthase-like"/>
    <property type="match status" value="1"/>
</dbReference>
<dbReference type="EMBL" id="CAVMBE010000016">
    <property type="protein sequence ID" value="CAK3954824.1"/>
    <property type="molecule type" value="Genomic_DNA"/>
</dbReference>
<evidence type="ECO:0000313" key="2">
    <source>
        <dbReference type="Proteomes" id="UP001296104"/>
    </source>
</evidence>
<protein>
    <recommendedName>
        <fullName evidence="3">DUF1479-domain-containing protein</fullName>
    </recommendedName>
</protein>
<proteinExistence type="predicted"/>
<dbReference type="InterPro" id="IPR027443">
    <property type="entry name" value="IPNS-like_sf"/>
</dbReference>
<accession>A0AAI8YWG5</accession>
<keyword evidence="2" id="KW-1185">Reference proteome</keyword>
<dbReference type="Proteomes" id="UP001296104">
    <property type="component" value="Unassembled WGS sequence"/>
</dbReference>